<feature type="region of interest" description="Disordered" evidence="1">
    <location>
        <begin position="204"/>
        <end position="225"/>
    </location>
</feature>
<feature type="compositionally biased region" description="Pro residues" evidence="1">
    <location>
        <begin position="204"/>
        <end position="214"/>
    </location>
</feature>
<dbReference type="EMBL" id="BAAAPF010000434">
    <property type="protein sequence ID" value="GAA1509063.1"/>
    <property type="molecule type" value="Genomic_DNA"/>
</dbReference>
<protein>
    <recommendedName>
        <fullName evidence="5">ABC transporter permease</fullName>
    </recommendedName>
</protein>
<keyword evidence="4" id="KW-1185">Reference proteome</keyword>
<comment type="caution">
    <text evidence="3">The sequence shown here is derived from an EMBL/GenBank/DDBJ whole genome shotgun (WGS) entry which is preliminary data.</text>
</comment>
<evidence type="ECO:0008006" key="5">
    <source>
        <dbReference type="Google" id="ProtNLM"/>
    </source>
</evidence>
<evidence type="ECO:0000313" key="4">
    <source>
        <dbReference type="Proteomes" id="UP001500443"/>
    </source>
</evidence>
<dbReference type="RefSeq" id="WP_344295146.1">
    <property type="nucleotide sequence ID" value="NZ_BAAAPF010000434.1"/>
</dbReference>
<evidence type="ECO:0000256" key="2">
    <source>
        <dbReference type="SAM" id="Phobius"/>
    </source>
</evidence>
<feature type="transmembrane region" description="Helical" evidence="2">
    <location>
        <begin position="128"/>
        <end position="147"/>
    </location>
</feature>
<reference evidence="3 4" key="1">
    <citation type="journal article" date="2019" name="Int. J. Syst. Evol. Microbiol.">
        <title>The Global Catalogue of Microorganisms (GCM) 10K type strain sequencing project: providing services to taxonomists for standard genome sequencing and annotation.</title>
        <authorList>
            <consortium name="The Broad Institute Genomics Platform"/>
            <consortium name="The Broad Institute Genome Sequencing Center for Infectious Disease"/>
            <person name="Wu L."/>
            <person name="Ma J."/>
        </authorList>
    </citation>
    <scope>NUCLEOTIDE SEQUENCE [LARGE SCALE GENOMIC DNA]</scope>
    <source>
        <strain evidence="3 4">JCM 15481</strain>
    </source>
</reference>
<feature type="compositionally biased region" description="Pro residues" evidence="1">
    <location>
        <begin position="1"/>
        <end position="15"/>
    </location>
</feature>
<sequence length="225" mass="23551">MTAPLTPPEPPPPGQPAHNPWQYPPPSGAAGGEHAREAKDGDSDLGREVWHAVLLMVGVTVLGLLLGFLWVELAPRVPLVVRGGDAWLKESESEDAISIDGTFALLGLAFGAVTALAVFLWRRRGGLPLVMGLALGALLGSVLAWRFGIWLGPSDNVGQRAREAGEGGVFDAPLELKAKGALLAWPGAAMAVHLVLTGLFGPRTPEPQVPPPPTGGWQGWGSPTR</sequence>
<gene>
    <name evidence="3" type="ORF">GCM10009802_64090</name>
</gene>
<keyword evidence="2" id="KW-0812">Transmembrane</keyword>
<feature type="transmembrane region" description="Helical" evidence="2">
    <location>
        <begin position="182"/>
        <end position="201"/>
    </location>
</feature>
<feature type="region of interest" description="Disordered" evidence="1">
    <location>
        <begin position="1"/>
        <end position="41"/>
    </location>
</feature>
<evidence type="ECO:0000313" key="3">
    <source>
        <dbReference type="EMBL" id="GAA1509063.1"/>
    </source>
</evidence>
<proteinExistence type="predicted"/>
<feature type="transmembrane region" description="Helical" evidence="2">
    <location>
        <begin position="49"/>
        <end position="71"/>
    </location>
</feature>
<keyword evidence="2" id="KW-1133">Transmembrane helix</keyword>
<feature type="transmembrane region" description="Helical" evidence="2">
    <location>
        <begin position="103"/>
        <end position="121"/>
    </location>
</feature>
<accession>A0ABN2A3A5</accession>
<name>A0ABN2A3A5_9ACTN</name>
<evidence type="ECO:0000256" key="1">
    <source>
        <dbReference type="SAM" id="MobiDB-lite"/>
    </source>
</evidence>
<keyword evidence="2" id="KW-0472">Membrane</keyword>
<organism evidence="3 4">
    <name type="scientific">Streptomyces synnematoformans</name>
    <dbReference type="NCBI Taxonomy" id="415721"/>
    <lineage>
        <taxon>Bacteria</taxon>
        <taxon>Bacillati</taxon>
        <taxon>Actinomycetota</taxon>
        <taxon>Actinomycetes</taxon>
        <taxon>Kitasatosporales</taxon>
        <taxon>Streptomycetaceae</taxon>
        <taxon>Streptomyces</taxon>
    </lineage>
</organism>
<dbReference type="Proteomes" id="UP001500443">
    <property type="component" value="Unassembled WGS sequence"/>
</dbReference>